<dbReference type="GO" id="GO:0016020">
    <property type="term" value="C:membrane"/>
    <property type="evidence" value="ECO:0007669"/>
    <property type="project" value="UniProtKB-SubCell"/>
</dbReference>
<dbReference type="AlphaFoldDB" id="A0A916VPA2"/>
<comment type="caution">
    <text evidence="7">The sequence shown here is derived from an EMBL/GenBank/DDBJ whole genome shotgun (WGS) entry which is preliminary data.</text>
</comment>
<dbReference type="Gene3D" id="3.40.50.1000">
    <property type="entry name" value="HAD superfamily/HAD-like"/>
    <property type="match status" value="1"/>
</dbReference>
<accession>A0A916VPA2</accession>
<dbReference type="InterPro" id="IPR044878">
    <property type="entry name" value="UbiA_sf"/>
</dbReference>
<dbReference type="InterPro" id="IPR036412">
    <property type="entry name" value="HAD-like_sf"/>
</dbReference>
<name>A0A916VPA2_9RHOB</name>
<dbReference type="NCBIfam" id="NF006088">
    <property type="entry name" value="PRK08238.1"/>
    <property type="match status" value="1"/>
</dbReference>
<dbReference type="Gene3D" id="1.10.357.140">
    <property type="entry name" value="UbiA prenyltransferase"/>
    <property type="match status" value="1"/>
</dbReference>
<keyword evidence="2" id="KW-1003">Cell membrane</keyword>
<evidence type="ECO:0000256" key="6">
    <source>
        <dbReference type="SAM" id="Phobius"/>
    </source>
</evidence>
<protein>
    <submittedName>
        <fullName evidence="7">Prenyltransferase</fullName>
    </submittedName>
</protein>
<dbReference type="RefSeq" id="WP_188672266.1">
    <property type="nucleotide sequence ID" value="NZ_BMKA01000002.1"/>
</dbReference>
<keyword evidence="8" id="KW-1185">Reference proteome</keyword>
<organism evidence="7 8">
    <name type="scientific">Neptunicoccus cionae</name>
    <dbReference type="NCBI Taxonomy" id="2035344"/>
    <lineage>
        <taxon>Bacteria</taxon>
        <taxon>Pseudomonadati</taxon>
        <taxon>Pseudomonadota</taxon>
        <taxon>Alphaproteobacteria</taxon>
        <taxon>Rhodobacterales</taxon>
        <taxon>Paracoccaceae</taxon>
        <taxon>Neptunicoccus</taxon>
    </lineage>
</organism>
<evidence type="ECO:0000256" key="5">
    <source>
        <dbReference type="ARBA" id="ARBA00023136"/>
    </source>
</evidence>
<keyword evidence="4 6" id="KW-1133">Transmembrane helix</keyword>
<feature type="transmembrane region" description="Helical" evidence="6">
    <location>
        <begin position="454"/>
        <end position="470"/>
    </location>
</feature>
<feature type="transmembrane region" description="Helical" evidence="6">
    <location>
        <begin position="220"/>
        <end position="237"/>
    </location>
</feature>
<evidence type="ECO:0000313" key="7">
    <source>
        <dbReference type="EMBL" id="GGA14214.1"/>
    </source>
</evidence>
<proteinExistence type="predicted"/>
<evidence type="ECO:0000256" key="4">
    <source>
        <dbReference type="ARBA" id="ARBA00022989"/>
    </source>
</evidence>
<dbReference type="Pfam" id="PF01040">
    <property type="entry name" value="UbiA"/>
    <property type="match status" value="1"/>
</dbReference>
<feature type="transmembrane region" description="Helical" evidence="6">
    <location>
        <begin position="383"/>
        <end position="403"/>
    </location>
</feature>
<evidence type="ECO:0000256" key="2">
    <source>
        <dbReference type="ARBA" id="ARBA00022475"/>
    </source>
</evidence>
<comment type="subcellular location">
    <subcellularLocation>
        <location evidence="1">Membrane</location>
        <topology evidence="1">Multi-pass membrane protein</topology>
    </subcellularLocation>
</comment>
<evidence type="ECO:0000313" key="8">
    <source>
        <dbReference type="Proteomes" id="UP000628017"/>
    </source>
</evidence>
<keyword evidence="3 6" id="KW-0812">Transmembrane</keyword>
<feature type="transmembrane region" description="Helical" evidence="6">
    <location>
        <begin position="415"/>
        <end position="433"/>
    </location>
</feature>
<reference evidence="7" key="2">
    <citation type="submission" date="2020-09" db="EMBL/GenBank/DDBJ databases">
        <authorList>
            <person name="Sun Q."/>
            <person name="Zhou Y."/>
        </authorList>
    </citation>
    <scope>NUCLEOTIDE SEQUENCE</scope>
    <source>
        <strain evidence="7">CGMCC 1.15880</strain>
    </source>
</reference>
<keyword evidence="5 6" id="KW-0472">Membrane</keyword>
<feature type="transmembrane region" description="Helical" evidence="6">
    <location>
        <begin position="311"/>
        <end position="331"/>
    </location>
</feature>
<feature type="transmembrane region" description="Helical" evidence="6">
    <location>
        <begin position="337"/>
        <end position="355"/>
    </location>
</feature>
<dbReference type="SUPFAM" id="SSF56784">
    <property type="entry name" value="HAD-like"/>
    <property type="match status" value="1"/>
</dbReference>
<feature type="transmembrane region" description="Helical" evidence="6">
    <location>
        <begin position="272"/>
        <end position="299"/>
    </location>
</feature>
<dbReference type="Proteomes" id="UP000628017">
    <property type="component" value="Unassembled WGS sequence"/>
</dbReference>
<evidence type="ECO:0000256" key="3">
    <source>
        <dbReference type="ARBA" id="ARBA00022692"/>
    </source>
</evidence>
<dbReference type="InterPro" id="IPR023214">
    <property type="entry name" value="HAD_sf"/>
</dbReference>
<reference evidence="7" key="1">
    <citation type="journal article" date="2014" name="Int. J. Syst. Evol. Microbiol.">
        <title>Complete genome sequence of Corynebacterium casei LMG S-19264T (=DSM 44701T), isolated from a smear-ripened cheese.</title>
        <authorList>
            <consortium name="US DOE Joint Genome Institute (JGI-PGF)"/>
            <person name="Walter F."/>
            <person name="Albersmeier A."/>
            <person name="Kalinowski J."/>
            <person name="Ruckert C."/>
        </authorList>
    </citation>
    <scope>NUCLEOTIDE SEQUENCE</scope>
    <source>
        <strain evidence="7">CGMCC 1.15880</strain>
    </source>
</reference>
<dbReference type="GO" id="GO:0016765">
    <property type="term" value="F:transferase activity, transferring alkyl or aryl (other than methyl) groups"/>
    <property type="evidence" value="ECO:0007669"/>
    <property type="project" value="InterPro"/>
</dbReference>
<dbReference type="InterPro" id="IPR000537">
    <property type="entry name" value="UbiA_prenyltransferase"/>
</dbReference>
<gene>
    <name evidence="7" type="ORF">GCM10011498_12920</name>
</gene>
<dbReference type="EMBL" id="BMKA01000002">
    <property type="protein sequence ID" value="GGA14214.1"/>
    <property type="molecule type" value="Genomic_DNA"/>
</dbReference>
<dbReference type="CDD" id="cd13963">
    <property type="entry name" value="PT_UbiA_2"/>
    <property type="match status" value="1"/>
</dbReference>
<evidence type="ECO:0000256" key="1">
    <source>
        <dbReference type="ARBA" id="ARBA00004141"/>
    </source>
</evidence>
<sequence>MTNKRPLAVDIDGTFLKTDMLFEGFWLALGKQPLKTIKTVFSHFNDRARLKREITELADVNVELLPVNPDIQAYMEEARAEGREVIFASASDTTLVQRLADYHGVEGDHIGSDGAVNLKGEAKAAALNARFGEGQYAYAGDQKLDSKVWRSAGEAIVVGRHPSVVRQLKADGVEVVQVKKSWSRRSLAMGLRPHQWVKNALLFLPLIAAHSVDPLSIMRVILAIAAFSAAASSIYIVNDLLDLEADRQHPKKQFRPLASGNARIPDAMLMSFALGVFALGVGYIIGWALLGVIALYMLLSLSYSLKLKKMRWVDIATLAALYTLRVIAGGLAAQVTASGWLVGLIFPTFLALGCVKRLTELTLAKSDGKVPGRGYRKSDREDLVNVAGLGVFFSLLVFLMYTFSGTAATLYQDIWMLRLAIIPLALWQIRMVLLGWQGKQDYDPIVFAMRDKSGVAIIAVTVLIMFYAAGKIV</sequence>